<feature type="domain" description="DUF306" evidence="1">
    <location>
        <begin position="42"/>
        <end position="154"/>
    </location>
</feature>
<keyword evidence="3" id="KW-1185">Reference proteome</keyword>
<evidence type="ECO:0000259" key="1">
    <source>
        <dbReference type="Pfam" id="PF03724"/>
    </source>
</evidence>
<dbReference type="RefSeq" id="WP_079247003.1">
    <property type="nucleotide sequence ID" value="NZ_JABULH010000014.1"/>
</dbReference>
<reference evidence="2 3" key="1">
    <citation type="submission" date="2020-06" db="EMBL/GenBank/DDBJ databases">
        <title>Sphingomonas hominis sp. nov., a member of the Sphingomonas, isolated from the hair of a 22-year-old girl.</title>
        <authorList>
            <person name="Zhang D.-F."/>
            <person name="Cui X.-W."/>
        </authorList>
    </citation>
    <scope>NUCLEOTIDE SEQUENCE [LARGE SCALE GENOMIC DNA]</scope>
    <source>
        <strain evidence="2 3">HHU CXW</strain>
    </source>
</reference>
<evidence type="ECO:0000313" key="3">
    <source>
        <dbReference type="Proteomes" id="UP000621447"/>
    </source>
</evidence>
<proteinExistence type="predicted"/>
<dbReference type="Proteomes" id="UP000621447">
    <property type="component" value="Unassembled WGS sequence"/>
</dbReference>
<accession>A0ABX2JJA5</accession>
<gene>
    <name evidence="2" type="ORF">HRV97_16380</name>
</gene>
<dbReference type="Pfam" id="PF03724">
    <property type="entry name" value="META"/>
    <property type="match status" value="1"/>
</dbReference>
<comment type="caution">
    <text evidence="2">The sequence shown here is derived from an EMBL/GenBank/DDBJ whole genome shotgun (WGS) entry which is preliminary data.</text>
</comment>
<organism evidence="2 3">
    <name type="scientific">Sphingomonas hominis</name>
    <dbReference type="NCBI Taxonomy" id="2741495"/>
    <lineage>
        <taxon>Bacteria</taxon>
        <taxon>Pseudomonadati</taxon>
        <taxon>Pseudomonadota</taxon>
        <taxon>Alphaproteobacteria</taxon>
        <taxon>Sphingomonadales</taxon>
        <taxon>Sphingomonadaceae</taxon>
        <taxon>Sphingomonas</taxon>
    </lineage>
</organism>
<name>A0ABX2JJA5_9SPHN</name>
<dbReference type="InterPro" id="IPR005184">
    <property type="entry name" value="DUF306_Meta_HslJ"/>
</dbReference>
<dbReference type="Gene3D" id="2.40.128.270">
    <property type="match status" value="1"/>
</dbReference>
<dbReference type="InterPro" id="IPR038670">
    <property type="entry name" value="HslJ-like_sf"/>
</dbReference>
<evidence type="ECO:0000313" key="2">
    <source>
        <dbReference type="EMBL" id="NTS66725.1"/>
    </source>
</evidence>
<dbReference type="EMBL" id="JABULH010000014">
    <property type="protein sequence ID" value="NTS66725.1"/>
    <property type="molecule type" value="Genomic_DNA"/>
</dbReference>
<protein>
    <submittedName>
        <fullName evidence="2">META domain-containing protein</fullName>
    </submittedName>
</protein>
<sequence length="317" mass="33319">MMAFRDHASSLRILTVALAVLGIPPGCSDNRAKDTGTKPVDETIAKTNWELVALDGAQVPTTKPAAATISFGRDGSIGGTAACNEGGSPMRWHQGRFAISPNVNTVPLPIFTAMRCLDDASSELGNRFWNRMMTAQTWVRDGRTLKIGFKDGRTASLRLLPPPIAVDAQLPAGDRLALVGSGSGEGISDRQLIAMFGQALAQGAPLTEAKAVCLGFQGAQDNGMRDAPAFVIKLLAPSIGLPVLPASECSMDTVPRNAATREQAVLYTVKVEHLGDAITFMATAVFGNLGVKGTQYRLRSLRGGGFAAEPTGLTVLS</sequence>